<evidence type="ECO:0000313" key="1">
    <source>
        <dbReference type="EMBL" id="KAJ4454662.1"/>
    </source>
</evidence>
<protein>
    <recommendedName>
        <fullName evidence="3">Condensation domain-containing protein</fullName>
    </recommendedName>
</protein>
<name>A0ABQ8U5N1_9EUKA</name>
<dbReference type="Proteomes" id="UP001141327">
    <property type="component" value="Unassembled WGS sequence"/>
</dbReference>
<dbReference type="SUPFAM" id="SSF52777">
    <property type="entry name" value="CoA-dependent acyltransferases"/>
    <property type="match status" value="2"/>
</dbReference>
<accession>A0ABQ8U5N1</accession>
<dbReference type="InterPro" id="IPR052058">
    <property type="entry name" value="Alcohol_O-acetyltransferase"/>
</dbReference>
<dbReference type="EMBL" id="JAPMOS010000141">
    <property type="protein sequence ID" value="KAJ4454662.1"/>
    <property type="molecule type" value="Genomic_DNA"/>
</dbReference>
<gene>
    <name evidence="1" type="ORF">PAPYR_10564</name>
</gene>
<dbReference type="InterPro" id="IPR023213">
    <property type="entry name" value="CAT-like_dom_sf"/>
</dbReference>
<evidence type="ECO:0000313" key="2">
    <source>
        <dbReference type="Proteomes" id="UP001141327"/>
    </source>
</evidence>
<proteinExistence type="predicted"/>
<keyword evidence="2" id="KW-1185">Reference proteome</keyword>
<dbReference type="PANTHER" id="PTHR28037">
    <property type="entry name" value="ALCOHOL O-ACETYLTRANSFERASE 1-RELATED"/>
    <property type="match status" value="1"/>
</dbReference>
<sequence length="457" mass="50124">MLRINPYDAVCMLFPIAVDARLAGPLIPAEFSRAVKLLSQKHQYPLQYKVVSNAEDPRALFFEGPSSFDLPIEFETRDSLSSDFEVVMTDLHRGISRPDGVLRFHVLSAGDQHELIVLTEHCYDGRAAITLVDDLLRLLADIHHGESPHVEPLVPIDINKVLPLDALAKLVFPRATPEPYLQLPALPATTNPPSDSRRQNLRVCVFDEDKTRRLVEACRAHGASVQAAINVAVGIATYRMQGYPPLWNPTTDPTPQPAPVPAGPITVQAQCVADIRPLLSGLEGASPLSGNVTGALRWADHIDPDEDIWLAAARQKRRIQENMASGQVHALRVLISPALGPAAQMAGSIWLQAAPTYGPSNVGVVPIQERYGPFAVHEVVDTFKYDHLPALAIPCEVLTFAGRLHLNFLWVAPFYSAPFANRFADGAVAALEAMIGHDDPERPLLTRALMMWEPSRP</sequence>
<dbReference type="Gene3D" id="3.30.559.10">
    <property type="entry name" value="Chloramphenicol acetyltransferase-like domain"/>
    <property type="match status" value="1"/>
</dbReference>
<comment type="caution">
    <text evidence="1">The sequence shown here is derived from an EMBL/GenBank/DDBJ whole genome shotgun (WGS) entry which is preliminary data.</text>
</comment>
<organism evidence="1 2">
    <name type="scientific">Paratrimastix pyriformis</name>
    <dbReference type="NCBI Taxonomy" id="342808"/>
    <lineage>
        <taxon>Eukaryota</taxon>
        <taxon>Metamonada</taxon>
        <taxon>Preaxostyla</taxon>
        <taxon>Paratrimastigidae</taxon>
        <taxon>Paratrimastix</taxon>
    </lineage>
</organism>
<reference evidence="1" key="1">
    <citation type="journal article" date="2022" name="bioRxiv">
        <title>Genomics of Preaxostyla Flagellates Illuminates Evolutionary Transitions and the Path Towards Mitochondrial Loss.</title>
        <authorList>
            <person name="Novak L.V.F."/>
            <person name="Treitli S.C."/>
            <person name="Pyrih J."/>
            <person name="Halakuc P."/>
            <person name="Pipaliya S.V."/>
            <person name="Vacek V."/>
            <person name="Brzon O."/>
            <person name="Soukal P."/>
            <person name="Eme L."/>
            <person name="Dacks J.B."/>
            <person name="Karnkowska A."/>
            <person name="Elias M."/>
            <person name="Hampl V."/>
        </authorList>
    </citation>
    <scope>NUCLEOTIDE SEQUENCE</scope>
    <source>
        <strain evidence="1">RCP-MX</strain>
    </source>
</reference>
<dbReference type="Gene3D" id="3.30.559.30">
    <property type="entry name" value="Nonribosomal peptide synthetase, condensation domain"/>
    <property type="match status" value="1"/>
</dbReference>
<evidence type="ECO:0008006" key="3">
    <source>
        <dbReference type="Google" id="ProtNLM"/>
    </source>
</evidence>
<dbReference type="PANTHER" id="PTHR28037:SF1">
    <property type="entry name" value="ALCOHOL O-ACETYLTRANSFERASE 1-RELATED"/>
    <property type="match status" value="1"/>
</dbReference>